<name>A0A9P7Y3A3_9FUNG</name>
<gene>
    <name evidence="1" type="ORF">KI688_006176</name>
</gene>
<dbReference type="OrthoDB" id="2409209at2759"/>
<sequence>MAAAESASFRDVVKSRVFDGTWKATQRSFAATAPADTHRHRYLSGTMLDQEDCSKQEILTWKVDGKSFIRTLFDSFGIWEIQSLALIAGNNDHVFKQELNPNYFRLRGYKDGTSLLDLCIATQMLPPKSSSSVAAFSSLTLSKTNGRDVPQLTMMVDPSSPKLYRSR</sequence>
<comment type="caution">
    <text evidence="1">The sequence shown here is derived from an EMBL/GenBank/DDBJ whole genome shotgun (WGS) entry which is preliminary data.</text>
</comment>
<dbReference type="EMBL" id="JAHRHY010000002">
    <property type="protein sequence ID" value="KAG9071957.1"/>
    <property type="molecule type" value="Genomic_DNA"/>
</dbReference>
<organism evidence="1 2">
    <name type="scientific">Linnemannia hyalina</name>
    <dbReference type="NCBI Taxonomy" id="64524"/>
    <lineage>
        <taxon>Eukaryota</taxon>
        <taxon>Fungi</taxon>
        <taxon>Fungi incertae sedis</taxon>
        <taxon>Mucoromycota</taxon>
        <taxon>Mortierellomycotina</taxon>
        <taxon>Mortierellomycetes</taxon>
        <taxon>Mortierellales</taxon>
        <taxon>Mortierellaceae</taxon>
        <taxon>Linnemannia</taxon>
    </lineage>
</organism>
<proteinExistence type="predicted"/>
<accession>A0A9P7Y3A3</accession>
<dbReference type="Proteomes" id="UP000707451">
    <property type="component" value="Unassembled WGS sequence"/>
</dbReference>
<dbReference type="AlphaFoldDB" id="A0A9P7Y3A3"/>
<evidence type="ECO:0000313" key="1">
    <source>
        <dbReference type="EMBL" id="KAG9071957.1"/>
    </source>
</evidence>
<keyword evidence="2" id="KW-1185">Reference proteome</keyword>
<reference evidence="1" key="1">
    <citation type="submission" date="2021-06" db="EMBL/GenBank/DDBJ databases">
        <title>Genome Sequence of Mortierella hyaline Strain SCG-10, a Cold-Adapted, Nitrate-Reducing Fungus Isolated from Soil in Minnesota, USA.</title>
        <authorList>
            <person name="Aldossari N."/>
        </authorList>
    </citation>
    <scope>NUCLEOTIDE SEQUENCE</scope>
    <source>
        <strain evidence="1">SCG-10</strain>
    </source>
</reference>
<evidence type="ECO:0000313" key="2">
    <source>
        <dbReference type="Proteomes" id="UP000707451"/>
    </source>
</evidence>
<protein>
    <submittedName>
        <fullName evidence="1">Uncharacterized protein</fullName>
    </submittedName>
</protein>